<evidence type="ECO:0000313" key="2">
    <source>
        <dbReference type="Proteomes" id="UP000009340"/>
    </source>
</evidence>
<gene>
    <name evidence="1" type="ORF">BN137_2222</name>
</gene>
<accession>K8A0K5</accession>
<organism evidence="1 2">
    <name type="scientific">Cronobacter condimenti 1330</name>
    <dbReference type="NCBI Taxonomy" id="1073999"/>
    <lineage>
        <taxon>Bacteria</taxon>
        <taxon>Pseudomonadati</taxon>
        <taxon>Pseudomonadota</taxon>
        <taxon>Gammaproteobacteria</taxon>
        <taxon>Enterobacterales</taxon>
        <taxon>Enterobacteriaceae</taxon>
        <taxon>Cronobacter</taxon>
    </lineage>
</organism>
<name>K8A0K5_9ENTR</name>
<protein>
    <submittedName>
        <fullName evidence="1">Uncharacterized protein</fullName>
    </submittedName>
</protein>
<comment type="caution">
    <text evidence="1">The sequence shown here is derived from an EMBL/GenBank/DDBJ whole genome shotgun (WGS) entry which is preliminary data.</text>
</comment>
<evidence type="ECO:0000313" key="1">
    <source>
        <dbReference type="EMBL" id="CCJ72853.1"/>
    </source>
</evidence>
<dbReference type="Proteomes" id="UP000009340">
    <property type="component" value="Unassembled WGS sequence"/>
</dbReference>
<proteinExistence type="predicted"/>
<dbReference type="EMBL" id="CAKW01000080">
    <property type="protein sequence ID" value="CCJ72853.1"/>
    <property type="molecule type" value="Genomic_DNA"/>
</dbReference>
<reference evidence="1" key="1">
    <citation type="submission" date="2012-07" db="EMBL/GenBank/DDBJ databases">
        <authorList>
            <person name="Cummings C."/>
        </authorList>
    </citation>
    <scope>NUCLEOTIDE SEQUENCE</scope>
    <source>
        <strain evidence="1">1330</strain>
    </source>
</reference>
<sequence>MNNKCVFIRERNSRTHYKVMAAHSKIKTVYKKIKSAANAALFCKC</sequence>
<dbReference type="AlphaFoldDB" id="K8A0K5"/>